<dbReference type="InterPro" id="IPR001986">
    <property type="entry name" value="Enolpyruvate_Tfrase_dom"/>
</dbReference>
<keyword evidence="1 3" id="KW-0808">Transferase</keyword>
<accession>G5IZU0</accession>
<evidence type="ECO:0000313" key="3">
    <source>
        <dbReference type="EMBL" id="EHJ14528.1"/>
    </source>
</evidence>
<dbReference type="AlphaFoldDB" id="G5IZU0"/>
<dbReference type="SUPFAM" id="SSF55205">
    <property type="entry name" value="EPT/RTPC-like"/>
    <property type="match status" value="1"/>
</dbReference>
<sequence length="57" mass="6143">MTKSIIELQNLENQQILTINPPNRGLSPQGTLQIPGDKSISDRALMLGAIAEGETII</sequence>
<dbReference type="PATRIC" id="fig|423471.3.peg.712"/>
<dbReference type="InterPro" id="IPR013792">
    <property type="entry name" value="RNA3'P_cycl/enolpyr_Trfase_a/b"/>
</dbReference>
<dbReference type="Pfam" id="PF00275">
    <property type="entry name" value="EPSP_synthase"/>
    <property type="match status" value="1"/>
</dbReference>
<dbReference type="Gene3D" id="3.65.10.10">
    <property type="entry name" value="Enolpyruvate transferase domain"/>
    <property type="match status" value="1"/>
</dbReference>
<feature type="domain" description="Enolpyruvate transferase" evidence="2">
    <location>
        <begin position="29"/>
        <end position="57"/>
    </location>
</feature>
<dbReference type="InterPro" id="IPR036968">
    <property type="entry name" value="Enolpyruvate_Tfrase_sf"/>
</dbReference>
<evidence type="ECO:0000313" key="4">
    <source>
        <dbReference type="Proteomes" id="UP000003477"/>
    </source>
</evidence>
<dbReference type="GO" id="GO:0003866">
    <property type="term" value="F:3-phosphoshikimate 1-carboxyvinyltransferase activity"/>
    <property type="evidence" value="ECO:0007669"/>
    <property type="project" value="UniProtKB-EC"/>
</dbReference>
<comment type="caution">
    <text evidence="3">The sequence shown here is derived from an EMBL/GenBank/DDBJ whole genome shotgun (WGS) entry which is preliminary data.</text>
</comment>
<dbReference type="EC" id="2.5.1.19" evidence="3"/>
<reference evidence="3 4" key="1">
    <citation type="journal article" date="2011" name="Front. Microbiol.">
        <title>Two Strains of Crocosphaera watsonii with Highly Conserved Genomes are Distinguished by Strain-Specific Features.</title>
        <authorList>
            <person name="Bench S.R."/>
            <person name="Ilikchyan I.N."/>
            <person name="Tripp H.J."/>
            <person name="Zehr J.P."/>
        </authorList>
    </citation>
    <scope>NUCLEOTIDE SEQUENCE [LARGE SCALE GENOMIC DNA]</scope>
    <source>
        <strain evidence="3 4">WH 0003</strain>
    </source>
</reference>
<dbReference type="Proteomes" id="UP000003477">
    <property type="component" value="Unassembled WGS sequence"/>
</dbReference>
<evidence type="ECO:0000259" key="2">
    <source>
        <dbReference type="Pfam" id="PF00275"/>
    </source>
</evidence>
<organism evidence="3 4">
    <name type="scientific">Crocosphaera watsonii WH 0003</name>
    <dbReference type="NCBI Taxonomy" id="423471"/>
    <lineage>
        <taxon>Bacteria</taxon>
        <taxon>Bacillati</taxon>
        <taxon>Cyanobacteriota</taxon>
        <taxon>Cyanophyceae</taxon>
        <taxon>Oscillatoriophycideae</taxon>
        <taxon>Chroococcales</taxon>
        <taxon>Aphanothecaceae</taxon>
        <taxon>Crocosphaera</taxon>
    </lineage>
</organism>
<proteinExistence type="predicted"/>
<evidence type="ECO:0000256" key="1">
    <source>
        <dbReference type="ARBA" id="ARBA00022679"/>
    </source>
</evidence>
<dbReference type="EMBL" id="AESD01000129">
    <property type="protein sequence ID" value="EHJ14528.1"/>
    <property type="molecule type" value="Genomic_DNA"/>
</dbReference>
<gene>
    <name evidence="3" type="ORF">CWATWH0003_0778</name>
</gene>
<protein>
    <submittedName>
        <fullName evidence="3">5-Enolpyruvylshikimate-3-phosphate synthase (AroF)</fullName>
        <ecNumber evidence="3">2.5.1.19</ecNumber>
    </submittedName>
</protein>
<name>G5IZU0_CROWT</name>